<evidence type="ECO:0000256" key="1">
    <source>
        <dbReference type="SAM" id="MobiDB-lite"/>
    </source>
</evidence>
<protein>
    <recommendedName>
        <fullName evidence="4">KASH domain-containing protein</fullName>
    </recommendedName>
</protein>
<evidence type="ECO:0000313" key="2">
    <source>
        <dbReference type="EMBL" id="CAB3362090.1"/>
    </source>
</evidence>
<feature type="region of interest" description="Disordered" evidence="1">
    <location>
        <begin position="985"/>
        <end position="1008"/>
    </location>
</feature>
<dbReference type="Proteomes" id="UP000494165">
    <property type="component" value="Unassembled WGS sequence"/>
</dbReference>
<accession>A0A8S1BZ93</accession>
<name>A0A8S1BZ93_9INSE</name>
<evidence type="ECO:0000313" key="3">
    <source>
        <dbReference type="Proteomes" id="UP000494165"/>
    </source>
</evidence>
<feature type="region of interest" description="Disordered" evidence="1">
    <location>
        <begin position="463"/>
        <end position="516"/>
    </location>
</feature>
<feature type="region of interest" description="Disordered" evidence="1">
    <location>
        <begin position="354"/>
        <end position="400"/>
    </location>
</feature>
<gene>
    <name evidence="2" type="ORF">CLODIP_2_CD01881</name>
</gene>
<feature type="region of interest" description="Disordered" evidence="1">
    <location>
        <begin position="265"/>
        <end position="287"/>
    </location>
</feature>
<proteinExistence type="predicted"/>
<dbReference type="AlphaFoldDB" id="A0A8S1BZ93"/>
<comment type="caution">
    <text evidence="2">The sequence shown here is derived from an EMBL/GenBank/DDBJ whole genome shotgun (WGS) entry which is preliminary data.</text>
</comment>
<organism evidence="2 3">
    <name type="scientific">Cloeon dipterum</name>
    <dbReference type="NCBI Taxonomy" id="197152"/>
    <lineage>
        <taxon>Eukaryota</taxon>
        <taxon>Metazoa</taxon>
        <taxon>Ecdysozoa</taxon>
        <taxon>Arthropoda</taxon>
        <taxon>Hexapoda</taxon>
        <taxon>Insecta</taxon>
        <taxon>Pterygota</taxon>
        <taxon>Palaeoptera</taxon>
        <taxon>Ephemeroptera</taxon>
        <taxon>Pisciforma</taxon>
        <taxon>Baetidae</taxon>
        <taxon>Cloeon</taxon>
    </lineage>
</organism>
<keyword evidence="3" id="KW-1185">Reference proteome</keyword>
<sequence length="1008" mass="111655">MSTSTNNTNMKACFSLSSLHPDHSPGQNTSPGHAQRVDTQRLYHSLTKRPKRPWNENAGLESPVGSKDEFWAALQPNYNYLMGRQLIDSCCQELLANSSQHSPMNVSAESSCNEITSQPAIASSPISDVETELGGIKQWLNEAEEKLGPGVTECRSILGKETLPQGTPFALRKDAKLFEHKTRSSSQLFLQTLQQDIEARGKTLSGLLRLCQSSSPGASGDCEQLPPHQRARALKLAQRLEKRWQFLYLKNLEWILQLETSGAETPSSEAASDSSEDEPGVTPARKKRLVEVMSPDVCTKGEQLLNLESQMRFTQSGKSSVTNSAVYYYKHSTTEYSSEDEDDDTGWTFRPQLAAPVANKSNGRRSSSSSSVSSTQPLSDRSAPTSTASSSSSSSSSEDLNASVATCIGNVVMRPKRSPQRVKRRPVSLPFSLMSPEAAATTPTAVAGKTCSETNLAVLSRRKRTMRRSKRRLLMASQSSESEDRSAVVRSSSFSGTIFKPPSPRPDGCHSDPSSCHRLRRTSVRLTAVPPVPVAEESGEPSWDNYQERYNSEAYSEDPLDAEAARRLLEFGDDYSRYLRDCSSPIRRETVGQDSDSEVEELRYVLKLSQESLAFTSQRLQLASTRFDSVVVEALGPDSIVSIGELAEMAATCRESRKCVELVITRIEQEAAGVADMQLIYELLDQWEDLESKTQELQRASNLARDVAALRQSLFGVTDTLGPDDQHDSLRQSRLESRVSLQGKLEVIREQMHSLSGVKGQLCEMSSLIQRLATEDNGAITQQIKSVLRGQIGELFDLWELNNQRLSAELNRTQQHLAAWQELDRQLSMLRGCLLRDRENLLTRHKDDSGSLSDSGISDAGSDVLETRGQELMSLRALADQLPAHTRNDIVQELDAAEKELEQLRLYSSQKNLSVSAMSVPAATAAAATGKEKQWPPRHWLKLVPLCVVTLVAVVCSFLQPPNCCEYIDSSGKIWIPTKISNQSDEVKTEHQTRLTKKRQQQHQGIKT</sequence>
<feature type="compositionally biased region" description="Low complexity" evidence="1">
    <location>
        <begin position="382"/>
        <end position="397"/>
    </location>
</feature>
<feature type="region of interest" description="Disordered" evidence="1">
    <location>
        <begin position="15"/>
        <end position="37"/>
    </location>
</feature>
<evidence type="ECO:0008006" key="4">
    <source>
        <dbReference type="Google" id="ProtNLM"/>
    </source>
</evidence>
<feature type="compositionally biased region" description="Basic residues" evidence="1">
    <location>
        <begin position="463"/>
        <end position="473"/>
    </location>
</feature>
<dbReference type="EMBL" id="CADEPI010000007">
    <property type="protein sequence ID" value="CAB3362090.1"/>
    <property type="molecule type" value="Genomic_DNA"/>
</dbReference>
<dbReference type="OrthoDB" id="6433614at2759"/>
<reference evidence="2 3" key="1">
    <citation type="submission" date="2020-04" db="EMBL/GenBank/DDBJ databases">
        <authorList>
            <person name="Alioto T."/>
            <person name="Alioto T."/>
            <person name="Gomez Garrido J."/>
        </authorList>
    </citation>
    <scope>NUCLEOTIDE SEQUENCE [LARGE SCALE GENOMIC DNA]</scope>
</reference>